<dbReference type="OrthoDB" id="4364054at2759"/>
<dbReference type="Proteomes" id="UP000191518">
    <property type="component" value="Unassembled WGS sequence"/>
</dbReference>
<proteinExistence type="predicted"/>
<feature type="region of interest" description="Disordered" evidence="1">
    <location>
        <begin position="82"/>
        <end position="102"/>
    </location>
</feature>
<evidence type="ECO:0000313" key="2">
    <source>
        <dbReference type="EMBL" id="OQE00065.1"/>
    </source>
</evidence>
<dbReference type="EMBL" id="MDYP01000059">
    <property type="protein sequence ID" value="OQE00065.1"/>
    <property type="molecule type" value="Genomic_DNA"/>
</dbReference>
<feature type="compositionally biased region" description="Basic and acidic residues" evidence="1">
    <location>
        <begin position="92"/>
        <end position="102"/>
    </location>
</feature>
<name>A0A1V6RE30_9EURO</name>
<sequence length="102" mass="12060">MQPAEKPTQSKTVLTLPREKTQDEIKLEQSGDIDALQRYRRNVIRQEEYLYTDRALKLLRIEEDLRSTVQEEQILAKKPETTDIGYWNDSGGKSEAHLWRDR</sequence>
<comment type="caution">
    <text evidence="2">The sequence shown here is derived from an EMBL/GenBank/DDBJ whole genome shotgun (WGS) entry which is preliminary data.</text>
</comment>
<reference evidence="3" key="1">
    <citation type="journal article" date="2017" name="Nat. Microbiol.">
        <title>Global analysis of biosynthetic gene clusters reveals vast potential of secondary metabolite production in Penicillium species.</title>
        <authorList>
            <person name="Nielsen J.C."/>
            <person name="Grijseels S."/>
            <person name="Prigent S."/>
            <person name="Ji B."/>
            <person name="Dainat J."/>
            <person name="Nielsen K.F."/>
            <person name="Frisvad J.C."/>
            <person name="Workman M."/>
            <person name="Nielsen J."/>
        </authorList>
    </citation>
    <scope>NUCLEOTIDE SEQUENCE [LARGE SCALE GENOMIC DNA]</scope>
    <source>
        <strain evidence="3">IBT 29486</strain>
    </source>
</reference>
<organism evidence="2 3">
    <name type="scientific">Penicillium vulpinum</name>
    <dbReference type="NCBI Taxonomy" id="29845"/>
    <lineage>
        <taxon>Eukaryota</taxon>
        <taxon>Fungi</taxon>
        <taxon>Dikarya</taxon>
        <taxon>Ascomycota</taxon>
        <taxon>Pezizomycotina</taxon>
        <taxon>Eurotiomycetes</taxon>
        <taxon>Eurotiomycetidae</taxon>
        <taxon>Eurotiales</taxon>
        <taxon>Aspergillaceae</taxon>
        <taxon>Penicillium</taxon>
    </lineage>
</organism>
<keyword evidence="3" id="KW-1185">Reference proteome</keyword>
<accession>A0A1V6RE30</accession>
<protein>
    <submittedName>
        <fullName evidence="2">Uncharacterized protein</fullName>
    </submittedName>
</protein>
<gene>
    <name evidence="2" type="ORF">PENVUL_c059G07921</name>
</gene>
<evidence type="ECO:0000256" key="1">
    <source>
        <dbReference type="SAM" id="MobiDB-lite"/>
    </source>
</evidence>
<evidence type="ECO:0000313" key="3">
    <source>
        <dbReference type="Proteomes" id="UP000191518"/>
    </source>
</evidence>
<dbReference type="AlphaFoldDB" id="A0A1V6RE30"/>